<feature type="transmembrane region" description="Helical" evidence="6">
    <location>
        <begin position="410"/>
        <end position="428"/>
    </location>
</feature>
<comment type="subcellular location">
    <subcellularLocation>
        <location evidence="1">Membrane</location>
        <topology evidence="1">Multi-pass membrane protein</topology>
    </subcellularLocation>
</comment>
<feature type="region of interest" description="Disordered" evidence="5">
    <location>
        <begin position="670"/>
        <end position="690"/>
    </location>
</feature>
<keyword evidence="2 6" id="KW-0812">Transmembrane</keyword>
<feature type="transmembrane region" description="Helical" evidence="6">
    <location>
        <begin position="49"/>
        <end position="70"/>
    </location>
</feature>
<dbReference type="PANTHER" id="PTHR37422">
    <property type="entry name" value="TEICHURONIC ACID BIOSYNTHESIS PROTEIN TUAE"/>
    <property type="match status" value="1"/>
</dbReference>
<feature type="transmembrane region" description="Helical" evidence="6">
    <location>
        <begin position="434"/>
        <end position="455"/>
    </location>
</feature>
<evidence type="ECO:0000313" key="9">
    <source>
        <dbReference type="Proteomes" id="UP000886812"/>
    </source>
</evidence>
<dbReference type="Pfam" id="PF04932">
    <property type="entry name" value="Wzy_C"/>
    <property type="match status" value="1"/>
</dbReference>
<feature type="transmembrane region" description="Helical" evidence="6">
    <location>
        <begin position="82"/>
        <end position="100"/>
    </location>
</feature>
<keyword evidence="3 6" id="KW-1133">Transmembrane helix</keyword>
<gene>
    <name evidence="8" type="ORF">IAC75_05540</name>
</gene>
<accession>A0A9D1NJY7</accession>
<dbReference type="InterPro" id="IPR011990">
    <property type="entry name" value="TPR-like_helical_dom_sf"/>
</dbReference>
<name>A0A9D1NJY7_9BACT</name>
<evidence type="ECO:0000313" key="8">
    <source>
        <dbReference type="EMBL" id="HIV04592.1"/>
    </source>
</evidence>
<evidence type="ECO:0000256" key="6">
    <source>
        <dbReference type="SAM" id="Phobius"/>
    </source>
</evidence>
<dbReference type="Gene3D" id="1.25.40.10">
    <property type="entry name" value="Tetratricopeptide repeat domain"/>
    <property type="match status" value="1"/>
</dbReference>
<feature type="transmembrane region" description="Helical" evidence="6">
    <location>
        <begin position="106"/>
        <end position="124"/>
    </location>
</feature>
<evidence type="ECO:0000256" key="4">
    <source>
        <dbReference type="ARBA" id="ARBA00023136"/>
    </source>
</evidence>
<dbReference type="GO" id="GO:0016020">
    <property type="term" value="C:membrane"/>
    <property type="evidence" value="ECO:0007669"/>
    <property type="project" value="UniProtKB-SubCell"/>
</dbReference>
<feature type="domain" description="O-antigen ligase-related" evidence="7">
    <location>
        <begin position="217"/>
        <end position="365"/>
    </location>
</feature>
<sequence>MKFDGQQTFFRSSSWTERFLRCLAAMIITLLCVVVAQSFFSAGSEGPQFLVYTFGLLVLAVGAQFLVFWARIEQGFRISGMTAWFLPWLGLLLLNALALSETPWRARFALSMNLLPLMAFFAAIHVSRSKRARWRLIALIAILTLCSGLFAFLNSKEAAEEAAGGGSVGQAVRSIFSEFENPAGIGAILLLTFFPMALLAVCPSFKPWQRYFGGYMAALFLAGIAFTRHFGVYLGLLAGGALAAQLLIRRRSARWICTAVLVAAAFPAFFHSSANVGCLRSVPVSDEVLREFSAEERRAGTEFLLPRAALGMFRENPVFGVGTGRFGDAFEKYRTPQWQTNPETPGSLYLHVLAEEGAVGALLFCGPLLLLFVAGVRACAAFPWHSDSERAARRRKMGILDLGGLPEERIALAAVLSGLLGVAVLFAVDYPRHAAGVTVVCGIFGGIAGFLASLGKRKTVALEGPRRHLLLPLSFAVPAVLLFCFLPVFSAEADFRRGQEALSAFFADADTGLPAEMPPDFSKLERAGTLLQAALRKCPDHGDAWCAWSEKFAFDCQRDPENSAKYAGGVRFAADRALACSEAVPRFFQMRAVAEMTAGDFAAARADAERADAMRPFNAPALLLSAEILRAFPQGVEDASAKLERVAALLPRSRYVEKMRAVLSLDALEKEESEKGAEDAPAGGFAVPEF</sequence>
<keyword evidence="4 6" id="KW-0472">Membrane</keyword>
<evidence type="ECO:0000256" key="1">
    <source>
        <dbReference type="ARBA" id="ARBA00004141"/>
    </source>
</evidence>
<protein>
    <submittedName>
        <fullName evidence="8">O-antigen ligase family protein</fullName>
    </submittedName>
</protein>
<dbReference type="Proteomes" id="UP000886812">
    <property type="component" value="Unassembled WGS sequence"/>
</dbReference>
<feature type="transmembrane region" description="Helical" evidence="6">
    <location>
        <begin position="232"/>
        <end position="248"/>
    </location>
</feature>
<feature type="transmembrane region" description="Helical" evidence="6">
    <location>
        <begin position="183"/>
        <end position="201"/>
    </location>
</feature>
<feature type="transmembrane region" description="Helical" evidence="6">
    <location>
        <begin position="20"/>
        <end position="43"/>
    </location>
</feature>
<feature type="transmembrane region" description="Helical" evidence="6">
    <location>
        <begin position="136"/>
        <end position="153"/>
    </location>
</feature>
<dbReference type="InterPro" id="IPR051533">
    <property type="entry name" value="WaaL-like"/>
</dbReference>
<evidence type="ECO:0000256" key="3">
    <source>
        <dbReference type="ARBA" id="ARBA00022989"/>
    </source>
</evidence>
<reference evidence="8" key="2">
    <citation type="journal article" date="2021" name="PeerJ">
        <title>Extensive microbial diversity within the chicken gut microbiome revealed by metagenomics and culture.</title>
        <authorList>
            <person name="Gilroy R."/>
            <person name="Ravi A."/>
            <person name="Getino M."/>
            <person name="Pursley I."/>
            <person name="Horton D.L."/>
            <person name="Alikhan N.F."/>
            <person name="Baker D."/>
            <person name="Gharbi K."/>
            <person name="Hall N."/>
            <person name="Watson M."/>
            <person name="Adriaenssens E.M."/>
            <person name="Foster-Nyarko E."/>
            <person name="Jarju S."/>
            <person name="Secka A."/>
            <person name="Antonio M."/>
            <person name="Oren A."/>
            <person name="Chaudhuri R.R."/>
            <person name="La Ragione R."/>
            <person name="Hildebrand F."/>
            <person name="Pallen M.J."/>
        </authorList>
    </citation>
    <scope>NUCLEOTIDE SEQUENCE</scope>
    <source>
        <strain evidence="8">10669</strain>
    </source>
</reference>
<dbReference type="PANTHER" id="PTHR37422:SF13">
    <property type="entry name" value="LIPOPOLYSACCHARIDE BIOSYNTHESIS PROTEIN PA4999-RELATED"/>
    <property type="match status" value="1"/>
</dbReference>
<keyword evidence="8" id="KW-0436">Ligase</keyword>
<dbReference type="AlphaFoldDB" id="A0A9D1NJY7"/>
<feature type="transmembrane region" description="Helical" evidence="6">
    <location>
        <begin position="467"/>
        <end position="489"/>
    </location>
</feature>
<feature type="transmembrane region" description="Helical" evidence="6">
    <location>
        <begin position="208"/>
        <end position="226"/>
    </location>
</feature>
<dbReference type="InterPro" id="IPR007016">
    <property type="entry name" value="O-antigen_ligase-rel_domated"/>
</dbReference>
<proteinExistence type="predicted"/>
<evidence type="ECO:0000256" key="5">
    <source>
        <dbReference type="SAM" id="MobiDB-lite"/>
    </source>
</evidence>
<dbReference type="EMBL" id="DVOG01000144">
    <property type="protein sequence ID" value="HIV04592.1"/>
    <property type="molecule type" value="Genomic_DNA"/>
</dbReference>
<evidence type="ECO:0000256" key="2">
    <source>
        <dbReference type="ARBA" id="ARBA00022692"/>
    </source>
</evidence>
<feature type="transmembrane region" description="Helical" evidence="6">
    <location>
        <begin position="255"/>
        <end position="274"/>
    </location>
</feature>
<feature type="transmembrane region" description="Helical" evidence="6">
    <location>
        <begin position="358"/>
        <end position="384"/>
    </location>
</feature>
<reference evidence="8" key="1">
    <citation type="submission" date="2020-10" db="EMBL/GenBank/DDBJ databases">
        <authorList>
            <person name="Gilroy R."/>
        </authorList>
    </citation>
    <scope>NUCLEOTIDE SEQUENCE</scope>
    <source>
        <strain evidence="8">10669</strain>
    </source>
</reference>
<organism evidence="8 9">
    <name type="scientific">Candidatus Spyradosoma merdigallinarum</name>
    <dbReference type="NCBI Taxonomy" id="2840950"/>
    <lineage>
        <taxon>Bacteria</taxon>
        <taxon>Pseudomonadati</taxon>
        <taxon>Verrucomicrobiota</taxon>
        <taxon>Opitutia</taxon>
        <taxon>Opitutia incertae sedis</taxon>
        <taxon>Candidatus Spyradosoma</taxon>
    </lineage>
</organism>
<dbReference type="SUPFAM" id="SSF48452">
    <property type="entry name" value="TPR-like"/>
    <property type="match status" value="1"/>
</dbReference>
<comment type="caution">
    <text evidence="8">The sequence shown here is derived from an EMBL/GenBank/DDBJ whole genome shotgun (WGS) entry which is preliminary data.</text>
</comment>
<evidence type="ECO:0000259" key="7">
    <source>
        <dbReference type="Pfam" id="PF04932"/>
    </source>
</evidence>
<dbReference type="GO" id="GO:0016874">
    <property type="term" value="F:ligase activity"/>
    <property type="evidence" value="ECO:0007669"/>
    <property type="project" value="UniProtKB-KW"/>
</dbReference>